<protein>
    <submittedName>
        <fullName evidence="2">VOC family protein</fullName>
    </submittedName>
</protein>
<dbReference type="AlphaFoldDB" id="A0A385SVG7"/>
<dbReference type="PROSITE" id="PS51819">
    <property type="entry name" value="VOC"/>
    <property type="match status" value="1"/>
</dbReference>
<dbReference type="Proteomes" id="UP000266183">
    <property type="component" value="Chromosome"/>
</dbReference>
<dbReference type="KEGG" id="chk:D4L85_25345"/>
<dbReference type="Gene3D" id="3.10.180.10">
    <property type="entry name" value="2,3-Dihydroxybiphenyl 1,2-Dioxygenase, domain 1"/>
    <property type="match status" value="1"/>
</dbReference>
<dbReference type="InterPro" id="IPR029068">
    <property type="entry name" value="Glyas_Bleomycin-R_OHBP_Dase"/>
</dbReference>
<dbReference type="OrthoDB" id="9785698at2"/>
<sequence>MFSTETCAQNLDISVERDYLRWQLSPCMRKTLTYGLTHLAVTVADLGRTKNFYCAVFDMEVMYDDPGFLQLTTPGCHDILVFEPGPAKKAGSVGGIAHYGFRLREADEMGKMRDKILKAGGVIQDEGEFVPGSPYIFFKDPDGYVVEVWFEMLGERDGD</sequence>
<evidence type="ECO:0000313" key="3">
    <source>
        <dbReference type="Proteomes" id="UP000266183"/>
    </source>
</evidence>
<dbReference type="CDD" id="cd06587">
    <property type="entry name" value="VOC"/>
    <property type="match status" value="1"/>
</dbReference>
<dbReference type="SUPFAM" id="SSF54593">
    <property type="entry name" value="Glyoxalase/Bleomycin resistance protein/Dihydroxybiphenyl dioxygenase"/>
    <property type="match status" value="1"/>
</dbReference>
<dbReference type="EMBL" id="CP032382">
    <property type="protein sequence ID" value="AYB33700.1"/>
    <property type="molecule type" value="Genomic_DNA"/>
</dbReference>
<reference evidence="3" key="1">
    <citation type="submission" date="2018-09" db="EMBL/GenBank/DDBJ databases">
        <title>Chryseolinea sp. KIS68-18 isolated from soil.</title>
        <authorList>
            <person name="Weon H.-Y."/>
            <person name="Kwon S.-W."/>
            <person name="Lee S.A."/>
        </authorList>
    </citation>
    <scope>NUCLEOTIDE SEQUENCE [LARGE SCALE GENOMIC DNA]</scope>
    <source>
        <strain evidence="3">KIS68-18</strain>
    </source>
</reference>
<name>A0A385SVG7_9BACT</name>
<dbReference type="InterPro" id="IPR037523">
    <property type="entry name" value="VOC_core"/>
</dbReference>
<proteinExistence type="predicted"/>
<gene>
    <name evidence="2" type="ORF">D4L85_25345</name>
</gene>
<feature type="domain" description="VOC" evidence="1">
    <location>
        <begin position="35"/>
        <end position="151"/>
    </location>
</feature>
<accession>A0A385SVG7</accession>
<dbReference type="RefSeq" id="WP_119756929.1">
    <property type="nucleotide sequence ID" value="NZ_CP032382.1"/>
</dbReference>
<keyword evidence="3" id="KW-1185">Reference proteome</keyword>
<evidence type="ECO:0000313" key="2">
    <source>
        <dbReference type="EMBL" id="AYB33700.1"/>
    </source>
</evidence>
<organism evidence="2 3">
    <name type="scientific">Chryseolinea soli</name>
    <dbReference type="NCBI Taxonomy" id="2321403"/>
    <lineage>
        <taxon>Bacteria</taxon>
        <taxon>Pseudomonadati</taxon>
        <taxon>Bacteroidota</taxon>
        <taxon>Cytophagia</taxon>
        <taxon>Cytophagales</taxon>
        <taxon>Fulvivirgaceae</taxon>
        <taxon>Chryseolinea</taxon>
    </lineage>
</organism>
<dbReference type="Pfam" id="PF00903">
    <property type="entry name" value="Glyoxalase"/>
    <property type="match status" value="1"/>
</dbReference>
<evidence type="ECO:0000259" key="1">
    <source>
        <dbReference type="PROSITE" id="PS51819"/>
    </source>
</evidence>
<dbReference type="InterPro" id="IPR004360">
    <property type="entry name" value="Glyas_Fos-R_dOase_dom"/>
</dbReference>